<organism evidence="1 2">
    <name type="scientific">Tulasnella calospora MUT 4182</name>
    <dbReference type="NCBI Taxonomy" id="1051891"/>
    <lineage>
        <taxon>Eukaryota</taxon>
        <taxon>Fungi</taxon>
        <taxon>Dikarya</taxon>
        <taxon>Basidiomycota</taxon>
        <taxon>Agaricomycotina</taxon>
        <taxon>Agaricomycetes</taxon>
        <taxon>Cantharellales</taxon>
        <taxon>Tulasnellaceae</taxon>
        <taxon>Tulasnella</taxon>
    </lineage>
</organism>
<dbReference type="PANTHER" id="PTHR33096:SF1">
    <property type="entry name" value="CXC1-LIKE CYSTEINE CLUSTER ASSOCIATED WITH KDZ TRANSPOSASES DOMAIN-CONTAINING PROTEIN"/>
    <property type="match status" value="1"/>
</dbReference>
<feature type="non-terminal residue" evidence="1">
    <location>
        <position position="1"/>
    </location>
</feature>
<proteinExistence type="predicted"/>
<dbReference type="HOGENOM" id="CLU_013084_2_1_1"/>
<dbReference type="OrthoDB" id="2505969at2759"/>
<protein>
    <recommendedName>
        <fullName evidence="3">CxC1-like cysteine cluster associated with KDZ transposases domain-containing protein</fullName>
    </recommendedName>
</protein>
<dbReference type="EMBL" id="KN823106">
    <property type="protein sequence ID" value="KIO22578.1"/>
    <property type="molecule type" value="Genomic_DNA"/>
</dbReference>
<reference evidence="1 2" key="1">
    <citation type="submission" date="2014-04" db="EMBL/GenBank/DDBJ databases">
        <authorList>
            <consortium name="DOE Joint Genome Institute"/>
            <person name="Kuo A."/>
            <person name="Girlanda M."/>
            <person name="Perotto S."/>
            <person name="Kohler A."/>
            <person name="Nagy L.G."/>
            <person name="Floudas D."/>
            <person name="Copeland A."/>
            <person name="Barry K.W."/>
            <person name="Cichocki N."/>
            <person name="Veneault-Fourrey C."/>
            <person name="LaButti K."/>
            <person name="Lindquist E.A."/>
            <person name="Lipzen A."/>
            <person name="Lundell T."/>
            <person name="Morin E."/>
            <person name="Murat C."/>
            <person name="Sun H."/>
            <person name="Tunlid A."/>
            <person name="Henrissat B."/>
            <person name="Grigoriev I.V."/>
            <person name="Hibbett D.S."/>
            <person name="Martin F."/>
            <person name="Nordberg H.P."/>
            <person name="Cantor M.N."/>
            <person name="Hua S.X."/>
        </authorList>
    </citation>
    <scope>NUCLEOTIDE SEQUENCE [LARGE SCALE GENOMIC DNA]</scope>
    <source>
        <strain evidence="1 2">MUT 4182</strain>
    </source>
</reference>
<dbReference type="Pfam" id="PF18758">
    <property type="entry name" value="KDZ"/>
    <property type="match status" value="1"/>
</dbReference>
<dbReference type="AlphaFoldDB" id="A0A0C3KMH9"/>
<dbReference type="Proteomes" id="UP000054248">
    <property type="component" value="Unassembled WGS sequence"/>
</dbReference>
<reference evidence="2" key="2">
    <citation type="submission" date="2015-01" db="EMBL/GenBank/DDBJ databases">
        <title>Evolutionary Origins and Diversification of the Mycorrhizal Mutualists.</title>
        <authorList>
            <consortium name="DOE Joint Genome Institute"/>
            <consortium name="Mycorrhizal Genomics Consortium"/>
            <person name="Kohler A."/>
            <person name="Kuo A."/>
            <person name="Nagy L.G."/>
            <person name="Floudas D."/>
            <person name="Copeland A."/>
            <person name="Barry K.W."/>
            <person name="Cichocki N."/>
            <person name="Veneault-Fourrey C."/>
            <person name="LaButti K."/>
            <person name="Lindquist E.A."/>
            <person name="Lipzen A."/>
            <person name="Lundell T."/>
            <person name="Morin E."/>
            <person name="Murat C."/>
            <person name="Riley R."/>
            <person name="Ohm R."/>
            <person name="Sun H."/>
            <person name="Tunlid A."/>
            <person name="Henrissat B."/>
            <person name="Grigoriev I.V."/>
            <person name="Hibbett D.S."/>
            <person name="Martin F."/>
        </authorList>
    </citation>
    <scope>NUCLEOTIDE SEQUENCE [LARGE SCALE GENOMIC DNA]</scope>
    <source>
        <strain evidence="2">MUT 4182</strain>
    </source>
</reference>
<evidence type="ECO:0000313" key="1">
    <source>
        <dbReference type="EMBL" id="KIO22578.1"/>
    </source>
</evidence>
<evidence type="ECO:0000313" key="2">
    <source>
        <dbReference type="Proteomes" id="UP000054248"/>
    </source>
</evidence>
<keyword evidence="2" id="KW-1185">Reference proteome</keyword>
<name>A0A0C3KMH9_9AGAM</name>
<evidence type="ECO:0008006" key="3">
    <source>
        <dbReference type="Google" id="ProtNLM"/>
    </source>
</evidence>
<dbReference type="InterPro" id="IPR040521">
    <property type="entry name" value="KDZ"/>
</dbReference>
<gene>
    <name evidence="1" type="ORF">M407DRAFT_39675</name>
</gene>
<dbReference type="PANTHER" id="PTHR33096">
    <property type="entry name" value="CXC2 DOMAIN-CONTAINING PROTEIN"/>
    <property type="match status" value="1"/>
</dbReference>
<sequence>QGLISNSPAIPTYAFSILTLDSFRRLRLRAPRLSVQAFLKAVCDSQNDIYHAELATPFTEALDVYLALLRLLDQQVAKSLGRNSPHWRIKNACPPCTYKLADEPILPHDILLAIDGGNSLKRFANAGTASTTLAFDSNYFVSREEDDVREDEHTEDTHMELSINAEEDLRVTTDEFVVKNLPITEGADDDGHLLSSCTERWKANADDAQKKTFSCFEETGVFVCLCRHGHVLAIADMVASGELAKYPLAVLAKVNQALGSSKKLIAYDIGCTFKKTIAKSTLGEELEADYTIPAMHGYAHNRLCQCSHHPKYVAGTGLEDFETCERFFSASNDCARVTRHATQFHRHQLLDMFLGQWDEDKFLLSAQFIRNNYVQALSVLRDNALILEKEISSKNWTEAVVRSWLDEETEYLSGLIREPDHEMMSVAYVEALQALTVVEGELEGERGTGGRAVPGEANPMKRQVKPTFKKAESKVQDLTEVVNEYEAELDIGRRWAPGMPEYEKVVQYSRRRKYHLALDRLERLLVQRLFELQKGHLEGTGYKLRTHIAKHLKKRSETIRTALKAYNAAAGPVGAEKLDFKTVVNYAFVSQFDLLRDSRQDIRLKPWSKASNRFLMDKLFERDRAREEIIRLNVEIARLRTWIRDEDQDFRTAVQVARESDSDQHLANEIEIRAQRRFRIHSRLLRTLHALERVPGFTGACIPGQSVE</sequence>
<accession>A0A0C3KMH9</accession>
<feature type="non-terminal residue" evidence="1">
    <location>
        <position position="708"/>
    </location>
</feature>